<organism evidence="1 2">
    <name type="scientific">Vespula maculifrons</name>
    <name type="common">Eastern yellow jacket</name>
    <name type="synonym">Wasp</name>
    <dbReference type="NCBI Taxonomy" id="7453"/>
    <lineage>
        <taxon>Eukaryota</taxon>
        <taxon>Metazoa</taxon>
        <taxon>Ecdysozoa</taxon>
        <taxon>Arthropoda</taxon>
        <taxon>Hexapoda</taxon>
        <taxon>Insecta</taxon>
        <taxon>Pterygota</taxon>
        <taxon>Neoptera</taxon>
        <taxon>Endopterygota</taxon>
        <taxon>Hymenoptera</taxon>
        <taxon>Apocrita</taxon>
        <taxon>Aculeata</taxon>
        <taxon>Vespoidea</taxon>
        <taxon>Vespidae</taxon>
        <taxon>Vespinae</taxon>
        <taxon>Vespula</taxon>
    </lineage>
</organism>
<name>A0ABD2CY57_VESMC</name>
<evidence type="ECO:0000313" key="2">
    <source>
        <dbReference type="Proteomes" id="UP001607303"/>
    </source>
</evidence>
<proteinExistence type="predicted"/>
<accession>A0ABD2CY57</accession>
<comment type="caution">
    <text evidence="1">The sequence shown here is derived from an EMBL/GenBank/DDBJ whole genome shotgun (WGS) entry which is preliminary data.</text>
</comment>
<protein>
    <submittedName>
        <fullName evidence="1">Uncharacterized protein</fullName>
    </submittedName>
</protein>
<dbReference type="Proteomes" id="UP001607303">
    <property type="component" value="Unassembled WGS sequence"/>
</dbReference>
<gene>
    <name evidence="1" type="ORF">V1477_002683</name>
</gene>
<evidence type="ECO:0000313" key="1">
    <source>
        <dbReference type="EMBL" id="KAL2749073.1"/>
    </source>
</evidence>
<dbReference type="AlphaFoldDB" id="A0ABD2CY57"/>
<dbReference type="EMBL" id="JAYRBN010000028">
    <property type="protein sequence ID" value="KAL2749073.1"/>
    <property type="molecule type" value="Genomic_DNA"/>
</dbReference>
<keyword evidence="2" id="KW-1185">Reference proteome</keyword>
<reference evidence="1 2" key="1">
    <citation type="journal article" date="2024" name="Ann. Entomol. Soc. Am.">
        <title>Genomic analyses of the southern and eastern yellowjacket wasps (Hymenoptera: Vespidae) reveal evolutionary signatures of social life.</title>
        <authorList>
            <person name="Catto M.A."/>
            <person name="Caine P.B."/>
            <person name="Orr S.E."/>
            <person name="Hunt B.G."/>
            <person name="Goodisman M.A.D."/>
        </authorList>
    </citation>
    <scope>NUCLEOTIDE SEQUENCE [LARGE SCALE GENOMIC DNA]</scope>
    <source>
        <strain evidence="1">232</strain>
        <tissue evidence="1">Head and thorax</tissue>
    </source>
</reference>
<sequence>MQLGVRLKMVLQSLHGSLVSAYHTQEIHTNHNTREIRDSFILGIAIDFYRTSLITIVIKSTPECYIVPTSLHFYHSFDRRITLTPNSLSKIPNLRYGRCKVEQ</sequence>